<dbReference type="EMBL" id="JBHUCZ010000002">
    <property type="protein sequence ID" value="MFD1566971.1"/>
    <property type="molecule type" value="Genomic_DNA"/>
</dbReference>
<dbReference type="InterPro" id="IPR003760">
    <property type="entry name" value="PnrA-like"/>
</dbReference>
<keyword evidence="9" id="KW-1185">Reference proteome</keyword>
<proteinExistence type="inferred from homology"/>
<dbReference type="SUPFAM" id="SSF53822">
    <property type="entry name" value="Periplasmic binding protein-like I"/>
    <property type="match status" value="1"/>
</dbReference>
<dbReference type="PROSITE" id="PS51257">
    <property type="entry name" value="PROKAR_LIPOPROTEIN"/>
    <property type="match status" value="1"/>
</dbReference>
<dbReference type="PANTHER" id="PTHR34296">
    <property type="entry name" value="TRANSCRIPTIONAL ACTIVATOR PROTEIN MED"/>
    <property type="match status" value="1"/>
</dbReference>
<evidence type="ECO:0000256" key="6">
    <source>
        <dbReference type="ARBA" id="ARBA00023288"/>
    </source>
</evidence>
<feature type="domain" description="ABC transporter substrate-binding protein PnrA-like" evidence="7">
    <location>
        <begin position="35"/>
        <end position="353"/>
    </location>
</feature>
<evidence type="ECO:0000256" key="1">
    <source>
        <dbReference type="ARBA" id="ARBA00004193"/>
    </source>
</evidence>
<comment type="caution">
    <text evidence="8">The sequence shown here is derived from an EMBL/GenBank/DDBJ whole genome shotgun (WGS) entry which is preliminary data.</text>
</comment>
<evidence type="ECO:0000256" key="4">
    <source>
        <dbReference type="ARBA" id="ARBA00022729"/>
    </source>
</evidence>
<dbReference type="InterPro" id="IPR028082">
    <property type="entry name" value="Peripla_BP_I"/>
</dbReference>
<dbReference type="AlphaFoldDB" id="A0ABD6BPQ9"/>
<dbReference type="Pfam" id="PF02608">
    <property type="entry name" value="Bmp"/>
    <property type="match status" value="1"/>
</dbReference>
<evidence type="ECO:0000256" key="3">
    <source>
        <dbReference type="ARBA" id="ARBA00022475"/>
    </source>
</evidence>
<dbReference type="Proteomes" id="UP001597139">
    <property type="component" value="Unassembled WGS sequence"/>
</dbReference>
<gene>
    <name evidence="8" type="ORF">ACFSAU_05660</name>
</gene>
<evidence type="ECO:0000313" key="8">
    <source>
        <dbReference type="EMBL" id="MFD1566971.1"/>
    </source>
</evidence>
<evidence type="ECO:0000313" key="9">
    <source>
        <dbReference type="Proteomes" id="UP001597139"/>
    </source>
</evidence>
<dbReference type="Gene3D" id="3.40.50.2300">
    <property type="match status" value="2"/>
</dbReference>
<dbReference type="CDD" id="cd06354">
    <property type="entry name" value="PBP1_PrnA-like"/>
    <property type="match status" value="1"/>
</dbReference>
<dbReference type="GO" id="GO:0005886">
    <property type="term" value="C:plasma membrane"/>
    <property type="evidence" value="ECO:0007669"/>
    <property type="project" value="UniProtKB-SubCell"/>
</dbReference>
<protein>
    <submittedName>
        <fullName evidence="8">BMP family protein</fullName>
    </submittedName>
</protein>
<reference evidence="8 9" key="1">
    <citation type="journal article" date="2019" name="Int. J. Syst. Evol. Microbiol.">
        <title>The Global Catalogue of Microorganisms (GCM) 10K type strain sequencing project: providing services to taxonomists for standard genome sequencing and annotation.</title>
        <authorList>
            <consortium name="The Broad Institute Genomics Platform"/>
            <consortium name="The Broad Institute Genome Sequencing Center for Infectious Disease"/>
            <person name="Wu L."/>
            <person name="Ma J."/>
        </authorList>
    </citation>
    <scope>NUCLEOTIDE SEQUENCE [LARGE SCALE GENOMIC DNA]</scope>
    <source>
        <strain evidence="8 9">CGMCC 1.12859</strain>
    </source>
</reference>
<keyword evidence="5" id="KW-0472">Membrane</keyword>
<dbReference type="InterPro" id="IPR050957">
    <property type="entry name" value="BMP_lipoprotein"/>
</dbReference>
<evidence type="ECO:0000256" key="5">
    <source>
        <dbReference type="ARBA" id="ARBA00023136"/>
    </source>
</evidence>
<evidence type="ECO:0000256" key="2">
    <source>
        <dbReference type="ARBA" id="ARBA00008610"/>
    </source>
</evidence>
<comment type="similarity">
    <text evidence="2">Belongs to the BMP lipoprotein family.</text>
</comment>
<comment type="subcellular location">
    <subcellularLocation>
        <location evidence="1">Cell membrane</location>
        <topology evidence="1">Lipid-anchor</topology>
    </subcellularLocation>
</comment>
<evidence type="ECO:0000259" key="7">
    <source>
        <dbReference type="Pfam" id="PF02608"/>
    </source>
</evidence>
<accession>A0ABD6BPQ9</accession>
<sequence>MDRRTFIGGATGAALTGLTGCLGGGEGGSSAAANVGMVYALGGLGDEAFNDMAHSGIQRAESELDISFSNTEPTEQSEFGTLQSQFASSTSPDYDLVACIGFAQLSALQTNASEYPDQNFMLVDSTLDADNVASYTFREHEGSFQVGHLAGLLSTREFSHEGSYSGSDKTFSTDPEAKTVGFVGGKENPLIRKFEAGFIAGVNHADSDIEVRSAYAGSWNDPGRGQEIAGSMYDAGADIVYHAAGATGGGVFSAAAERGRLAIGVDSDQSLTSDASHAIVASMVKHVDTAVFNATQDVVNDEFQGGSNIALGLEKDGVEAVIGTEYEGELPSEVTDALASSQEAIQNGDIDVPTEPEN</sequence>
<name>A0ABD6BPQ9_9EURY</name>
<dbReference type="PANTHER" id="PTHR34296:SF2">
    <property type="entry name" value="ABC TRANSPORTER GUANOSINE-BINDING PROTEIN NUPN"/>
    <property type="match status" value="1"/>
</dbReference>
<keyword evidence="3" id="KW-1003">Cell membrane</keyword>
<organism evidence="8 9">
    <name type="scientific">Halolamina litorea</name>
    <dbReference type="NCBI Taxonomy" id="1515593"/>
    <lineage>
        <taxon>Archaea</taxon>
        <taxon>Methanobacteriati</taxon>
        <taxon>Methanobacteriota</taxon>
        <taxon>Stenosarchaea group</taxon>
        <taxon>Halobacteria</taxon>
        <taxon>Halobacteriales</taxon>
        <taxon>Haloferacaceae</taxon>
    </lineage>
</organism>
<dbReference type="RefSeq" id="WP_267647200.1">
    <property type="nucleotide sequence ID" value="NZ_JANHGR010000001.1"/>
</dbReference>
<keyword evidence="6" id="KW-0449">Lipoprotein</keyword>
<keyword evidence="4" id="KW-0732">Signal</keyword>